<dbReference type="FunFam" id="3.40.50.300:FF:000006">
    <property type="entry name" value="DNA-binding transcriptional regulator NtrC"/>
    <property type="match status" value="1"/>
</dbReference>
<dbReference type="InterPro" id="IPR025943">
    <property type="entry name" value="Sigma_54_int_dom_ATP-bd_2"/>
</dbReference>
<gene>
    <name evidence="11" type="ordered locus">BN4_10956</name>
</gene>
<evidence type="ECO:0000256" key="3">
    <source>
        <dbReference type="ARBA" id="ARBA00023015"/>
    </source>
</evidence>
<keyword evidence="3" id="KW-0805">Transcription regulation</keyword>
<dbReference type="KEGG" id="dpi:BN4_10956"/>
<accession>M1WV63</accession>
<dbReference type="InterPro" id="IPR025944">
    <property type="entry name" value="Sigma_54_int_dom_CS"/>
</dbReference>
<feature type="domain" description="Response regulatory" evidence="8">
    <location>
        <begin position="23"/>
        <end position="136"/>
    </location>
</feature>
<dbReference type="Pfam" id="PF00158">
    <property type="entry name" value="Sigma54_activat"/>
    <property type="match status" value="1"/>
</dbReference>
<dbReference type="eggNOG" id="COG2204">
    <property type="taxonomic scope" value="Bacteria"/>
</dbReference>
<evidence type="ECO:0000256" key="2">
    <source>
        <dbReference type="ARBA" id="ARBA00022840"/>
    </source>
</evidence>
<dbReference type="Pfam" id="PF08448">
    <property type="entry name" value="PAS_4"/>
    <property type="match status" value="2"/>
</dbReference>
<dbReference type="Pfam" id="PF02954">
    <property type="entry name" value="HTH_8"/>
    <property type="match status" value="1"/>
</dbReference>
<dbReference type="InterPro" id="IPR003593">
    <property type="entry name" value="AAA+_ATPase"/>
</dbReference>
<keyword evidence="5" id="KW-0804">Transcription</keyword>
<dbReference type="InterPro" id="IPR025662">
    <property type="entry name" value="Sigma_54_int_dom_ATP-bd_1"/>
</dbReference>
<dbReference type="Pfam" id="PF13426">
    <property type="entry name" value="PAS_9"/>
    <property type="match status" value="1"/>
</dbReference>
<evidence type="ECO:0000259" key="10">
    <source>
        <dbReference type="PROSITE" id="PS50113"/>
    </source>
</evidence>
<dbReference type="InterPro" id="IPR000014">
    <property type="entry name" value="PAS"/>
</dbReference>
<feature type="domain" description="Sigma-54 factor interaction" evidence="7">
    <location>
        <begin position="659"/>
        <end position="888"/>
    </location>
</feature>
<dbReference type="Gene3D" id="3.40.50.300">
    <property type="entry name" value="P-loop containing nucleotide triphosphate hydrolases"/>
    <property type="match status" value="1"/>
</dbReference>
<evidence type="ECO:0000313" key="11">
    <source>
        <dbReference type="EMBL" id="CCH48193.1"/>
    </source>
</evidence>
<dbReference type="InterPro" id="IPR002078">
    <property type="entry name" value="Sigma_54_int"/>
</dbReference>
<dbReference type="Pfam" id="PF00072">
    <property type="entry name" value="Response_reg"/>
    <property type="match status" value="1"/>
</dbReference>
<dbReference type="InterPro" id="IPR001610">
    <property type="entry name" value="PAC"/>
</dbReference>
<organism evidence="11 12">
    <name type="scientific">Pseudodesulfovibrio piezophilus (strain DSM 21447 / JCM 15486 / C1TLV30)</name>
    <name type="common">Desulfovibrio piezophilus</name>
    <dbReference type="NCBI Taxonomy" id="1322246"/>
    <lineage>
        <taxon>Bacteria</taxon>
        <taxon>Pseudomonadati</taxon>
        <taxon>Thermodesulfobacteriota</taxon>
        <taxon>Desulfovibrionia</taxon>
        <taxon>Desulfovibrionales</taxon>
        <taxon>Desulfovibrionaceae</taxon>
    </lineage>
</organism>
<sequence>MGAGYREASDVWMFSGDFQVNSTVLVALSDAAICRLICDILTNKGFEVIVATSGQEAVDIIKRQEPDVLLVDHEPGGESERLLAYVKSRGENLPVILVTGVDVEAPEEIASRMGALSFVRCPVDRCQLEEAVRQGGMVRDLLLREKRTQRSLTLSRSFLGAFLDTGDEAAFLLDSRYALLEVNRAGAHLLNGRIEDLVLQKYLSRLSSLSRSIQEDALEKAKATGQPQQREEYSGGAVFITQVRPVYTEAVLAGFVVVTRDITAQRQSEVGLAESEKRYRSVYEAARDAIIMVDRNDGAILDCNAAGRQLYGYPVEVMLDLTIRDLSAEPERTMESIRSGAEHIPLQYHCRAGGVTFPVEVSMSHFVHDGREVCTVFIQDISQRKVAEEALREGARLYRAVVEDQTELICRYNPDGELTFINGAYAKFFGVDEDEIVGQKYFPTLAGSERRDLKSWIHEAGPDRPVFDREQYVERSDGEPRWVLWTNRAVLDQRGDIIEVQAVGRDVTDRKEAENALDRATAEKEQYRLNLEATFRSIPDAIVTVDSELRVIATNSAAGGLLSLDREIAQGRDFRELIGDSGHPCLGVLKQVLRTSKSVRGYEADLDVPTLGQRMVELNCTPLVDQNKQHIGAVLVVRDVSRIADLEKRLHERHGFRGIIGRSSMMQDIYKLLEQLSSLDSIVLILGESGTGKELIAEALHYGGSRAGAPLVKVNCSALSENLLESELFGHVRGAFTGAVRDKVGRIQAAQGGTLFLDEIGDISPLIQLKLLRFLEQKEYERVGESKTHTADVRIIAATNVNLLRAVKMGTFREDLYYRLNVMPIFLPPLRERQADIPLLVEHFLEIFSGQFNKTFEKVSDAVLDLFMGYSWPGNVRELRHILEHACILSPGSEIGINHMRKDLTDQMRNGFYPYGEGADVPLSSPSGMQLTVGRGSATSQPPSARKVGKQDILEALTRCGGNKAKAARQLGIHRATLYRKLDAWDFEA</sequence>
<dbReference type="GO" id="GO:0043565">
    <property type="term" value="F:sequence-specific DNA binding"/>
    <property type="evidence" value="ECO:0007669"/>
    <property type="project" value="InterPro"/>
</dbReference>
<evidence type="ECO:0000259" key="7">
    <source>
        <dbReference type="PROSITE" id="PS50045"/>
    </source>
</evidence>
<dbReference type="Pfam" id="PF25601">
    <property type="entry name" value="AAA_lid_14"/>
    <property type="match status" value="1"/>
</dbReference>
<dbReference type="SUPFAM" id="SSF46689">
    <property type="entry name" value="Homeodomain-like"/>
    <property type="match status" value="1"/>
</dbReference>
<evidence type="ECO:0000259" key="9">
    <source>
        <dbReference type="PROSITE" id="PS50112"/>
    </source>
</evidence>
<keyword evidence="1" id="KW-0547">Nucleotide-binding</keyword>
<dbReference type="SMART" id="SM00448">
    <property type="entry name" value="REC"/>
    <property type="match status" value="1"/>
</dbReference>
<dbReference type="SUPFAM" id="SSF55785">
    <property type="entry name" value="PYP-like sensor domain (PAS domain)"/>
    <property type="match status" value="4"/>
</dbReference>
<dbReference type="PANTHER" id="PTHR32071:SF113">
    <property type="entry name" value="ALGINATE BIOSYNTHESIS TRANSCRIPTIONAL REGULATORY PROTEIN ALGB"/>
    <property type="match status" value="1"/>
</dbReference>
<dbReference type="GO" id="GO:0005524">
    <property type="term" value="F:ATP binding"/>
    <property type="evidence" value="ECO:0007669"/>
    <property type="project" value="UniProtKB-KW"/>
</dbReference>
<feature type="domain" description="PAC" evidence="10">
    <location>
        <begin position="467"/>
        <end position="519"/>
    </location>
</feature>
<dbReference type="PROSITE" id="PS50045">
    <property type="entry name" value="SIGMA54_INTERACT_4"/>
    <property type="match status" value="1"/>
</dbReference>
<dbReference type="InterPro" id="IPR035965">
    <property type="entry name" value="PAS-like_dom_sf"/>
</dbReference>
<dbReference type="EMBL" id="FO203427">
    <property type="protein sequence ID" value="CCH48193.1"/>
    <property type="molecule type" value="Genomic_DNA"/>
</dbReference>
<name>M1WV63_PSEP2</name>
<feature type="modified residue" description="4-aspartylphosphate" evidence="6">
    <location>
        <position position="72"/>
    </location>
</feature>
<dbReference type="InterPro" id="IPR011006">
    <property type="entry name" value="CheY-like_superfamily"/>
</dbReference>
<dbReference type="AlphaFoldDB" id="M1WV63"/>
<dbReference type="Gene3D" id="3.40.50.2300">
    <property type="match status" value="1"/>
</dbReference>
<dbReference type="BioCyc" id="DPIE1322246:BN4_RS04860-MONOMER"/>
<dbReference type="PATRIC" id="fig|879567.3.peg.983"/>
<dbReference type="CDD" id="cd00156">
    <property type="entry name" value="REC"/>
    <property type="match status" value="1"/>
</dbReference>
<dbReference type="PRINTS" id="PR01590">
    <property type="entry name" value="HTHFIS"/>
</dbReference>
<dbReference type="PROSITE" id="PS50110">
    <property type="entry name" value="RESPONSE_REGULATORY"/>
    <property type="match status" value="1"/>
</dbReference>
<dbReference type="Gene3D" id="1.10.8.60">
    <property type="match status" value="1"/>
</dbReference>
<dbReference type="HOGENOM" id="CLU_000445_48_0_7"/>
<dbReference type="Gene3D" id="1.10.10.60">
    <property type="entry name" value="Homeodomain-like"/>
    <property type="match status" value="1"/>
</dbReference>
<dbReference type="InterPro" id="IPR002197">
    <property type="entry name" value="HTH_Fis"/>
</dbReference>
<dbReference type="InterPro" id="IPR027417">
    <property type="entry name" value="P-loop_NTPase"/>
</dbReference>
<dbReference type="InterPro" id="IPR000700">
    <property type="entry name" value="PAS-assoc_C"/>
</dbReference>
<keyword evidence="2" id="KW-0067">ATP-binding</keyword>
<evidence type="ECO:0000256" key="1">
    <source>
        <dbReference type="ARBA" id="ARBA00022741"/>
    </source>
</evidence>
<dbReference type="eggNOG" id="COG3829">
    <property type="taxonomic scope" value="Bacteria"/>
</dbReference>
<feature type="domain" description="PAS" evidence="9">
    <location>
        <begin position="394"/>
        <end position="442"/>
    </location>
</feature>
<protein>
    <submittedName>
        <fullName evidence="11">PAS modulated sigma54 specific transcriptional regulator, Fis family</fullName>
    </submittedName>
</protein>
<proteinExistence type="predicted"/>
<dbReference type="SUPFAM" id="SSF52540">
    <property type="entry name" value="P-loop containing nucleoside triphosphate hydrolases"/>
    <property type="match status" value="1"/>
</dbReference>
<dbReference type="Proteomes" id="UP000011724">
    <property type="component" value="Chromosome"/>
</dbReference>
<dbReference type="InterPro" id="IPR001789">
    <property type="entry name" value="Sig_transdc_resp-reg_receiver"/>
</dbReference>
<dbReference type="PROSITE" id="PS00676">
    <property type="entry name" value="SIGMA54_INTERACT_2"/>
    <property type="match status" value="1"/>
</dbReference>
<dbReference type="PANTHER" id="PTHR32071">
    <property type="entry name" value="TRANSCRIPTIONAL REGULATORY PROTEIN"/>
    <property type="match status" value="1"/>
</dbReference>
<dbReference type="PROSITE" id="PS50112">
    <property type="entry name" value="PAS"/>
    <property type="match status" value="2"/>
</dbReference>
<evidence type="ECO:0000313" key="12">
    <source>
        <dbReference type="Proteomes" id="UP000011724"/>
    </source>
</evidence>
<evidence type="ECO:0000256" key="4">
    <source>
        <dbReference type="ARBA" id="ARBA00023125"/>
    </source>
</evidence>
<reference evidence="12" key="2">
    <citation type="journal article" date="2013" name="Stand. Genomic Sci.">
        <title>Complete genome sequence of Desulfocapsa sulfexigens, a marine deltaproteobacterium specialized in disproportionating inorganic sulfur compounds.</title>
        <authorList>
            <person name="Finster K.W."/>
            <person name="Kjeldsen K.U."/>
            <person name="Kube M."/>
            <person name="Reinhardt R."/>
            <person name="Mussmann M."/>
            <person name="Amann R."/>
            <person name="Schreiber L."/>
        </authorList>
    </citation>
    <scope>NUCLEOTIDE SEQUENCE [LARGE SCALE GENOMIC DNA]</scope>
    <source>
        <strain evidence="12">DSM 10523 / SB164P1</strain>
    </source>
</reference>
<dbReference type="SMART" id="SM00091">
    <property type="entry name" value="PAS"/>
    <property type="match status" value="4"/>
</dbReference>
<dbReference type="GO" id="GO:0006355">
    <property type="term" value="P:regulation of DNA-templated transcription"/>
    <property type="evidence" value="ECO:0007669"/>
    <property type="project" value="InterPro"/>
</dbReference>
<dbReference type="InterPro" id="IPR058031">
    <property type="entry name" value="AAA_lid_NorR"/>
</dbReference>
<evidence type="ECO:0000256" key="5">
    <source>
        <dbReference type="ARBA" id="ARBA00023163"/>
    </source>
</evidence>
<keyword evidence="12" id="KW-1185">Reference proteome</keyword>
<dbReference type="Gene3D" id="3.30.450.20">
    <property type="entry name" value="PAS domain"/>
    <property type="match status" value="4"/>
</dbReference>
<dbReference type="InterPro" id="IPR013656">
    <property type="entry name" value="PAS_4"/>
</dbReference>
<reference evidence="11 12" key="1">
    <citation type="journal article" date="2013" name="PLoS ONE">
        <title>The first genomic and proteomic characterization of a deep-sea sulfate reducer: insights into the piezophilic lifestyle of Desulfovibrio piezophilus.</title>
        <authorList>
            <person name="Pradel N."/>
            <person name="Ji B."/>
            <person name="Gimenez G."/>
            <person name="Talla E."/>
            <person name="Lenoble P."/>
            <person name="Garel M."/>
            <person name="Tamburini C."/>
            <person name="Fourquet P."/>
            <person name="Lebrun R."/>
            <person name="Bertin P."/>
            <person name="Denis Y."/>
            <person name="Pophillat M."/>
            <person name="Barbe V."/>
            <person name="Ollivier B."/>
            <person name="Dolla A."/>
        </authorList>
    </citation>
    <scope>NUCLEOTIDE SEQUENCE [LARGE SCALE GENOMIC DNA]</scope>
    <source>
        <strain evidence="12">DSM 10523 / SB164P1</strain>
    </source>
</reference>
<dbReference type="PROSITE" id="PS00688">
    <property type="entry name" value="SIGMA54_INTERACT_3"/>
    <property type="match status" value="1"/>
</dbReference>
<dbReference type="CDD" id="cd00009">
    <property type="entry name" value="AAA"/>
    <property type="match status" value="1"/>
</dbReference>
<dbReference type="InterPro" id="IPR009057">
    <property type="entry name" value="Homeodomain-like_sf"/>
</dbReference>
<dbReference type="SMART" id="SM00382">
    <property type="entry name" value="AAA"/>
    <property type="match status" value="1"/>
</dbReference>
<dbReference type="SUPFAM" id="SSF52172">
    <property type="entry name" value="CheY-like"/>
    <property type="match status" value="1"/>
</dbReference>
<feature type="domain" description="PAS" evidence="9">
    <location>
        <begin position="275"/>
        <end position="320"/>
    </location>
</feature>
<keyword evidence="6" id="KW-0597">Phosphoprotein</keyword>
<dbReference type="PROSITE" id="PS00675">
    <property type="entry name" value="SIGMA54_INTERACT_1"/>
    <property type="match status" value="1"/>
</dbReference>
<dbReference type="SMART" id="SM00086">
    <property type="entry name" value="PAC"/>
    <property type="match status" value="3"/>
</dbReference>
<keyword evidence="4" id="KW-0238">DNA-binding</keyword>
<dbReference type="PROSITE" id="PS50113">
    <property type="entry name" value="PAC"/>
    <property type="match status" value="1"/>
</dbReference>
<dbReference type="CDD" id="cd00130">
    <property type="entry name" value="PAS"/>
    <property type="match status" value="3"/>
</dbReference>
<dbReference type="STRING" id="1322246.BN4_10956"/>
<evidence type="ECO:0000256" key="6">
    <source>
        <dbReference type="PROSITE-ProRule" id="PRU00169"/>
    </source>
</evidence>
<dbReference type="GO" id="GO:0000160">
    <property type="term" value="P:phosphorelay signal transduction system"/>
    <property type="evidence" value="ECO:0007669"/>
    <property type="project" value="InterPro"/>
</dbReference>
<evidence type="ECO:0000259" key="8">
    <source>
        <dbReference type="PROSITE" id="PS50110"/>
    </source>
</evidence>
<dbReference type="NCBIfam" id="TIGR00229">
    <property type="entry name" value="sensory_box"/>
    <property type="match status" value="3"/>
</dbReference>